<keyword evidence="1" id="KW-0595">Phospholipid degradation</keyword>
<comment type="catalytic activity">
    <reaction evidence="1">
        <text>a 1,2-diacyl-sn-glycero-3-phospho-(1'-sn-glycero-3'-phosphate) + H2O = a 1,2-diacyl-sn-glycero-3-phospho-(1'-sn-glycerol) + phosphate</text>
        <dbReference type="Rhea" id="RHEA:33751"/>
        <dbReference type="ChEBI" id="CHEBI:15377"/>
        <dbReference type="ChEBI" id="CHEBI:43474"/>
        <dbReference type="ChEBI" id="CHEBI:60110"/>
        <dbReference type="ChEBI" id="CHEBI:64716"/>
        <dbReference type="EC" id="3.1.3.27"/>
    </reaction>
</comment>
<protein>
    <recommendedName>
        <fullName evidence="1">Phosphatidylglycerophosphatase A</fullName>
        <ecNumber evidence="1">3.1.3.27</ecNumber>
    </recommendedName>
    <alternativeName>
        <fullName evidence="1">Phosphatidylglycerolphosphate phosphatase A</fullName>
    </alternativeName>
</protein>
<organism evidence="4 5">
    <name type="scientific">Paenalcaligenes hermetiae</name>
    <dbReference type="NCBI Taxonomy" id="1157987"/>
    <lineage>
        <taxon>Bacteria</taxon>
        <taxon>Pseudomonadati</taxon>
        <taxon>Pseudomonadota</taxon>
        <taxon>Betaproteobacteria</taxon>
        <taxon>Burkholderiales</taxon>
        <taxon>Alcaligenaceae</taxon>
        <taxon>Paenalcaligenes</taxon>
    </lineage>
</organism>
<keyword evidence="1 2" id="KW-0812">Transmembrane</keyword>
<comment type="subcellular location">
    <subcellularLocation>
        <location evidence="1">Cell inner membrane</location>
        <topology evidence="1">Multi-pass membrane protein</topology>
    </subcellularLocation>
</comment>
<dbReference type="PIRSF" id="PIRSF006162">
    <property type="entry name" value="PgpA"/>
    <property type="match status" value="1"/>
</dbReference>
<comment type="pathway">
    <text evidence="1">Phospholipid metabolism; phosphatidylglycerol biosynthesis; phosphatidylglycerol from CDP-diacylglycerol: step 2/2.</text>
</comment>
<dbReference type="InterPro" id="IPR026037">
    <property type="entry name" value="PgpA"/>
</dbReference>
<keyword evidence="5" id="KW-1185">Reference proteome</keyword>
<comment type="cofactor">
    <cofactor evidence="1">
        <name>Mg(2+)</name>
        <dbReference type="ChEBI" id="CHEBI:18420"/>
    </cofactor>
</comment>
<proteinExistence type="predicted"/>
<keyword evidence="1" id="KW-0460">Magnesium</keyword>
<dbReference type="PANTHER" id="PTHR36305">
    <property type="entry name" value="PHOSPHATIDYLGLYCEROPHOSPHATASE A"/>
    <property type="match status" value="1"/>
</dbReference>
<keyword evidence="1" id="KW-0479">Metal-binding</keyword>
<comment type="caution">
    <text evidence="4">The sequence shown here is derived from an EMBL/GenBank/DDBJ whole genome shotgun (WGS) entry which is preliminary data.</text>
</comment>
<reference evidence="5" key="1">
    <citation type="journal article" date="2019" name="Int. J. Syst. Evol. Microbiol.">
        <title>The Global Catalogue of Microorganisms (GCM) 10K type strain sequencing project: providing services to taxonomists for standard genome sequencing and annotation.</title>
        <authorList>
            <consortium name="The Broad Institute Genomics Platform"/>
            <consortium name="The Broad Institute Genome Sequencing Center for Infectious Disease"/>
            <person name="Wu L."/>
            <person name="Ma J."/>
        </authorList>
    </citation>
    <scope>NUCLEOTIDE SEQUENCE [LARGE SCALE GENOMIC DNA]</scope>
    <source>
        <strain evidence="5">JCM 18423</strain>
    </source>
</reference>
<name>A0ABP9LUC0_9BURK</name>
<keyword evidence="1" id="KW-1208">Phospholipid metabolism</keyword>
<feature type="transmembrane region" description="Helical" evidence="2">
    <location>
        <begin position="141"/>
        <end position="166"/>
    </location>
</feature>
<feature type="transmembrane region" description="Helical" evidence="2">
    <location>
        <begin position="97"/>
        <end position="121"/>
    </location>
</feature>
<dbReference type="EC" id="3.1.3.27" evidence="1"/>
<accession>A0ABP9LUC0</accession>
<feature type="transmembrane region" description="Helical" evidence="2">
    <location>
        <begin position="21"/>
        <end position="37"/>
    </location>
</feature>
<evidence type="ECO:0000256" key="1">
    <source>
        <dbReference type="PIRNR" id="PIRNR006162"/>
    </source>
</evidence>
<dbReference type="EMBL" id="BAABKD010000001">
    <property type="protein sequence ID" value="GAA5083544.1"/>
    <property type="molecule type" value="Genomic_DNA"/>
</dbReference>
<gene>
    <name evidence="4" type="ORF">GCM10023337_00320</name>
</gene>
<keyword evidence="1" id="KW-0443">Lipid metabolism</keyword>
<dbReference type="Pfam" id="PF04608">
    <property type="entry name" value="PgpA"/>
    <property type="match status" value="1"/>
</dbReference>
<evidence type="ECO:0000256" key="2">
    <source>
        <dbReference type="SAM" id="Phobius"/>
    </source>
</evidence>
<dbReference type="CDD" id="cd06971">
    <property type="entry name" value="PgpA"/>
    <property type="match status" value="1"/>
</dbReference>
<keyword evidence="1" id="KW-0442">Lipid degradation</keyword>
<dbReference type="SUPFAM" id="SSF101307">
    <property type="entry name" value="YutG-like"/>
    <property type="match status" value="1"/>
</dbReference>
<evidence type="ECO:0000259" key="3">
    <source>
        <dbReference type="Pfam" id="PF04608"/>
    </source>
</evidence>
<keyword evidence="1" id="KW-1003">Cell membrane</keyword>
<keyword evidence="1 2" id="KW-0472">Membrane</keyword>
<dbReference type="InterPro" id="IPR007686">
    <property type="entry name" value="YutG/PgpA"/>
</dbReference>
<comment type="function">
    <text evidence="1">Lipid phosphatase which dephosphorylates phosphatidylglycerophosphate (PGP) to phosphatidylglycerol (PG).</text>
</comment>
<evidence type="ECO:0000313" key="4">
    <source>
        <dbReference type="EMBL" id="GAA5083544.1"/>
    </source>
</evidence>
<feature type="transmembrane region" description="Helical" evidence="2">
    <location>
        <begin position="43"/>
        <end position="76"/>
    </location>
</feature>
<feature type="domain" description="YutG/PgpA" evidence="3">
    <location>
        <begin position="24"/>
        <end position="163"/>
    </location>
</feature>
<keyword evidence="1" id="KW-0997">Cell inner membrane</keyword>
<dbReference type="InterPro" id="IPR036681">
    <property type="entry name" value="PgpA-like_sf"/>
</dbReference>
<keyword evidence="2" id="KW-1133">Transmembrane helix</keyword>
<dbReference type="Proteomes" id="UP001500227">
    <property type="component" value="Unassembled WGS sequence"/>
</dbReference>
<sequence>MMTSSSTSLRPNLAWIYAKPWRIIAFGMGSGAIYPAPGTWGTLWAWAVWLLVLQFIPLGAMSLFLGLAFAIGVWACQLSGDELGVSDHGGMVWDEAVAFWLVLWLLPTPAWWMQGLAFGAFRLFDIIKPPPIRFFDQKVGGGFGVMLDDILAAGYSLLFLYLVALWL</sequence>
<evidence type="ECO:0000313" key="5">
    <source>
        <dbReference type="Proteomes" id="UP001500227"/>
    </source>
</evidence>
<dbReference type="PANTHER" id="PTHR36305:SF1">
    <property type="entry name" value="PHOSPHATIDYLGLYCEROPHOSPHATASE A"/>
    <property type="match status" value="1"/>
</dbReference>
<keyword evidence="1" id="KW-0378">Hydrolase</keyword>